<evidence type="ECO:0000256" key="2">
    <source>
        <dbReference type="ARBA" id="ARBA00022898"/>
    </source>
</evidence>
<dbReference type="AlphaFoldDB" id="A0A1J5RMR0"/>
<name>A0A1J5RMR0_9ZZZZ</name>
<protein>
    <submittedName>
        <fullName evidence="4">Biodegradative arginine decarboxylase</fullName>
        <ecNumber evidence="4">4.1.1.19</ecNumber>
    </submittedName>
</protein>
<dbReference type="Pfam" id="PF01276">
    <property type="entry name" value="OKR_DC_1"/>
    <property type="match status" value="1"/>
</dbReference>
<accession>A0A1J5RMR0</accession>
<dbReference type="InterPro" id="IPR000310">
    <property type="entry name" value="Orn/Lys/Arg_deCO2ase_major_dom"/>
</dbReference>
<dbReference type="EMBL" id="MLJW01000331">
    <property type="protein sequence ID" value="OIQ89413.1"/>
    <property type="molecule type" value="Genomic_DNA"/>
</dbReference>
<dbReference type="SUPFAM" id="SSF53383">
    <property type="entry name" value="PLP-dependent transferases"/>
    <property type="match status" value="1"/>
</dbReference>
<comment type="cofactor">
    <cofactor evidence="1">
        <name>pyridoxal 5'-phosphate</name>
        <dbReference type="ChEBI" id="CHEBI:597326"/>
    </cofactor>
</comment>
<feature type="domain" description="Orn/Lys/Arg decarboxylases family 1 pyridoxal-P attachment site" evidence="3">
    <location>
        <begin position="10"/>
        <end position="403"/>
    </location>
</feature>
<organism evidence="4">
    <name type="scientific">mine drainage metagenome</name>
    <dbReference type="NCBI Taxonomy" id="410659"/>
    <lineage>
        <taxon>unclassified sequences</taxon>
        <taxon>metagenomes</taxon>
        <taxon>ecological metagenomes</taxon>
    </lineage>
</organism>
<dbReference type="PANTHER" id="PTHR43277">
    <property type="entry name" value="ARGININE DECARBOXYLASE"/>
    <property type="match status" value="1"/>
</dbReference>
<evidence type="ECO:0000259" key="3">
    <source>
        <dbReference type="Pfam" id="PF01276"/>
    </source>
</evidence>
<keyword evidence="4" id="KW-0456">Lyase</keyword>
<evidence type="ECO:0000256" key="1">
    <source>
        <dbReference type="ARBA" id="ARBA00001933"/>
    </source>
</evidence>
<dbReference type="Gene3D" id="3.90.105.10">
    <property type="entry name" value="Molybdopterin biosynthesis moea protein, domain 2"/>
    <property type="match status" value="1"/>
</dbReference>
<sequence length="470" mass="52706">MKTVKESSCTPLADALIKLKSAESLTSFHALPLSRSMSITNCELADKYQELLGDTLLGTEMTLTGKYFDSFFFANGVIKEAEQLAANLFSADGTLFVTSGTTTSNQIAIHALHQDGGRVLLDRQCHQSMHFTLHSLRAKVDYLIPTNSCEHSGRNHWHLEQLVQKAITAKQNGEPYHLIVLNAQSYDGVIYNIPSVIEYLLKHDIGTRNFLIDEAWGAANYFNNLISKYAAMNIADSLMSEYPDLSVVATHSAHKSLSCMRQASMIHFRGSNKLRDRLHAARFQIHTTSPSYPILASLDLARAQMAIQGEALTRKVTYLAKMFIETISTDPLLNTFKTNKYIFPEHPFQYAFADPTKISLNVEELGIQPIDVKELLYAKYGIYINRLTETSLLLNFHIGIKQECVNKLISALRELQLAYPANFPIQGYSQEFIIPYPPGVPLIVPGESITHHIQKKIRDIQNSGVHVFSI</sequence>
<dbReference type="InterPro" id="IPR015424">
    <property type="entry name" value="PyrdxlP-dep_Trfase"/>
</dbReference>
<keyword evidence="2" id="KW-0663">Pyridoxal phosphate</keyword>
<dbReference type="EC" id="4.1.1.19" evidence="4"/>
<evidence type="ECO:0000313" key="4">
    <source>
        <dbReference type="EMBL" id="OIQ89413.1"/>
    </source>
</evidence>
<comment type="caution">
    <text evidence="4">The sequence shown here is derived from an EMBL/GenBank/DDBJ whole genome shotgun (WGS) entry which is preliminary data.</text>
</comment>
<dbReference type="InterPro" id="IPR015421">
    <property type="entry name" value="PyrdxlP-dep_Trfase_major"/>
</dbReference>
<proteinExistence type="predicted"/>
<dbReference type="GO" id="GO:0008792">
    <property type="term" value="F:arginine decarboxylase activity"/>
    <property type="evidence" value="ECO:0007669"/>
    <property type="project" value="UniProtKB-EC"/>
</dbReference>
<dbReference type="InterPro" id="IPR052357">
    <property type="entry name" value="Orn_Lys_Arg_decarboxylase-I"/>
</dbReference>
<gene>
    <name evidence="4" type="primary">adiA_7</name>
    <name evidence="4" type="ORF">GALL_286770</name>
</gene>
<dbReference type="PANTHER" id="PTHR43277:SF4">
    <property type="entry name" value="ARGININE DECARBOXYLASE"/>
    <property type="match status" value="1"/>
</dbReference>
<reference evidence="4" key="1">
    <citation type="submission" date="2016-10" db="EMBL/GenBank/DDBJ databases">
        <title>Sequence of Gallionella enrichment culture.</title>
        <authorList>
            <person name="Poehlein A."/>
            <person name="Muehling M."/>
            <person name="Daniel R."/>
        </authorList>
    </citation>
    <scope>NUCLEOTIDE SEQUENCE</scope>
</reference>
<dbReference type="Gene3D" id="3.40.640.10">
    <property type="entry name" value="Type I PLP-dependent aspartate aminotransferase-like (Major domain)"/>
    <property type="match status" value="1"/>
</dbReference>